<keyword evidence="3 5" id="KW-0067">ATP-binding</keyword>
<reference evidence="8" key="1">
    <citation type="journal article" date="2019" name="Int. J. Syst. Evol. Microbiol.">
        <title>The Global Catalogue of Microorganisms (GCM) 10K type strain sequencing project: providing services to taxonomists for standard genome sequencing and annotation.</title>
        <authorList>
            <consortium name="The Broad Institute Genomics Platform"/>
            <consortium name="The Broad Institute Genome Sequencing Center for Infectious Disease"/>
            <person name="Wu L."/>
            <person name="Ma J."/>
        </authorList>
    </citation>
    <scope>NUCLEOTIDE SEQUENCE [LARGE SCALE GENOMIC DNA]</scope>
    <source>
        <strain evidence="8">KACC 12602</strain>
    </source>
</reference>
<gene>
    <name evidence="5 7" type="primary">coaE</name>
    <name evidence="7" type="ORF">ACFPIB_16065</name>
</gene>
<dbReference type="NCBIfam" id="TIGR00152">
    <property type="entry name" value="dephospho-CoA kinase"/>
    <property type="match status" value="1"/>
</dbReference>
<dbReference type="InterPro" id="IPR001977">
    <property type="entry name" value="Depp_CoAkinase"/>
</dbReference>
<comment type="subcellular location">
    <subcellularLocation>
        <location evidence="5">Cytoplasm</location>
    </subcellularLocation>
</comment>
<dbReference type="Gene3D" id="3.40.50.300">
    <property type="entry name" value="P-loop containing nucleotide triphosphate hydrolases"/>
    <property type="match status" value="1"/>
</dbReference>
<keyword evidence="5" id="KW-0963">Cytoplasm</keyword>
<keyword evidence="8" id="KW-1185">Reference proteome</keyword>
<keyword evidence="5 7" id="KW-0808">Transferase</keyword>
<dbReference type="EC" id="2.7.1.24" evidence="5 6"/>
<comment type="similarity">
    <text evidence="1 5">Belongs to the CoaE family.</text>
</comment>
<comment type="caution">
    <text evidence="7">The sequence shown here is derived from an EMBL/GenBank/DDBJ whole genome shotgun (WGS) entry which is preliminary data.</text>
</comment>
<evidence type="ECO:0000256" key="3">
    <source>
        <dbReference type="ARBA" id="ARBA00022840"/>
    </source>
</evidence>
<dbReference type="RefSeq" id="WP_378018490.1">
    <property type="nucleotide sequence ID" value="NZ_JBHSKT010000012.1"/>
</dbReference>
<evidence type="ECO:0000256" key="2">
    <source>
        <dbReference type="ARBA" id="ARBA00022741"/>
    </source>
</evidence>
<protein>
    <recommendedName>
        <fullName evidence="5 6">Dephospho-CoA kinase</fullName>
        <ecNumber evidence="5 6">2.7.1.24</ecNumber>
    </recommendedName>
    <alternativeName>
        <fullName evidence="5">Dephosphocoenzyme A kinase</fullName>
    </alternativeName>
</protein>
<evidence type="ECO:0000256" key="6">
    <source>
        <dbReference type="NCBIfam" id="TIGR00152"/>
    </source>
</evidence>
<evidence type="ECO:0000256" key="5">
    <source>
        <dbReference type="HAMAP-Rule" id="MF_00376"/>
    </source>
</evidence>
<sequence>MLKIGITGGIGTGKSMVSHLFALLNIPVYDSDLRAKQVMAHNLQLKQELIAAFGPEIFTAEGLNRTKLASIVFPDPEKLAKLNSLVHPHVKQDFIDWAEENKKAPYVLKEAALMFETEAYKQVDEMITVFAPLDIRMKRLLKRDTHRTETDLKNIIAKQLPEEEKLRRADHVIYNDDSQLVIPQVLKLHQYFLSKATEKR</sequence>
<organism evidence="7 8">
    <name type="scientific">Adhaeribacter terreus</name>
    <dbReference type="NCBI Taxonomy" id="529703"/>
    <lineage>
        <taxon>Bacteria</taxon>
        <taxon>Pseudomonadati</taxon>
        <taxon>Bacteroidota</taxon>
        <taxon>Cytophagia</taxon>
        <taxon>Cytophagales</taxon>
        <taxon>Hymenobacteraceae</taxon>
        <taxon>Adhaeribacter</taxon>
    </lineage>
</organism>
<dbReference type="SUPFAM" id="SSF52540">
    <property type="entry name" value="P-loop containing nucleoside triphosphate hydrolases"/>
    <property type="match status" value="1"/>
</dbReference>
<name>A0ABW0ECM3_9BACT</name>
<comment type="catalytic activity">
    <reaction evidence="5">
        <text>3'-dephospho-CoA + ATP = ADP + CoA + H(+)</text>
        <dbReference type="Rhea" id="RHEA:18245"/>
        <dbReference type="ChEBI" id="CHEBI:15378"/>
        <dbReference type="ChEBI" id="CHEBI:30616"/>
        <dbReference type="ChEBI" id="CHEBI:57287"/>
        <dbReference type="ChEBI" id="CHEBI:57328"/>
        <dbReference type="ChEBI" id="CHEBI:456216"/>
        <dbReference type="EC" id="2.7.1.24"/>
    </reaction>
</comment>
<keyword evidence="5 7" id="KW-0418">Kinase</keyword>
<dbReference type="InterPro" id="IPR027417">
    <property type="entry name" value="P-loop_NTPase"/>
</dbReference>
<evidence type="ECO:0000313" key="8">
    <source>
        <dbReference type="Proteomes" id="UP001596161"/>
    </source>
</evidence>
<evidence type="ECO:0000313" key="7">
    <source>
        <dbReference type="EMBL" id="MFC5272132.1"/>
    </source>
</evidence>
<dbReference type="CDD" id="cd02022">
    <property type="entry name" value="DPCK"/>
    <property type="match status" value="1"/>
</dbReference>
<comment type="function">
    <text evidence="5">Catalyzes the phosphorylation of the 3'-hydroxyl group of dephosphocoenzyme A to form coenzyme A.</text>
</comment>
<dbReference type="PANTHER" id="PTHR10695">
    <property type="entry name" value="DEPHOSPHO-COA KINASE-RELATED"/>
    <property type="match status" value="1"/>
</dbReference>
<dbReference type="HAMAP" id="MF_00376">
    <property type="entry name" value="Dephospho_CoA_kinase"/>
    <property type="match status" value="1"/>
</dbReference>
<keyword evidence="2 5" id="KW-0547">Nucleotide-binding</keyword>
<comment type="pathway">
    <text evidence="5">Cofactor biosynthesis; coenzyme A biosynthesis; CoA from (R)-pantothenate: step 5/5.</text>
</comment>
<keyword evidence="4 5" id="KW-0173">Coenzyme A biosynthesis</keyword>
<dbReference type="GO" id="GO:0004140">
    <property type="term" value="F:dephospho-CoA kinase activity"/>
    <property type="evidence" value="ECO:0007669"/>
    <property type="project" value="UniProtKB-EC"/>
</dbReference>
<accession>A0ABW0ECM3</accession>
<dbReference type="PANTHER" id="PTHR10695:SF46">
    <property type="entry name" value="BIFUNCTIONAL COENZYME A SYNTHASE-RELATED"/>
    <property type="match status" value="1"/>
</dbReference>
<dbReference type="Proteomes" id="UP001596161">
    <property type="component" value="Unassembled WGS sequence"/>
</dbReference>
<proteinExistence type="inferred from homology"/>
<dbReference type="EMBL" id="JBHSKT010000012">
    <property type="protein sequence ID" value="MFC5272132.1"/>
    <property type="molecule type" value="Genomic_DNA"/>
</dbReference>
<evidence type="ECO:0000256" key="1">
    <source>
        <dbReference type="ARBA" id="ARBA00009018"/>
    </source>
</evidence>
<feature type="binding site" evidence="5">
    <location>
        <begin position="11"/>
        <end position="16"/>
    </location>
    <ligand>
        <name>ATP</name>
        <dbReference type="ChEBI" id="CHEBI:30616"/>
    </ligand>
</feature>
<dbReference type="Pfam" id="PF01121">
    <property type="entry name" value="CoaE"/>
    <property type="match status" value="1"/>
</dbReference>
<dbReference type="PROSITE" id="PS51219">
    <property type="entry name" value="DPCK"/>
    <property type="match status" value="1"/>
</dbReference>
<evidence type="ECO:0000256" key="4">
    <source>
        <dbReference type="ARBA" id="ARBA00022993"/>
    </source>
</evidence>